<evidence type="ECO:0000313" key="3">
    <source>
        <dbReference type="Proteomes" id="UP000281553"/>
    </source>
</evidence>
<keyword evidence="1" id="KW-0560">Oxidoreductase</keyword>
<dbReference type="PANTHER" id="PTHR43157">
    <property type="entry name" value="PHOSPHATIDYLINOSITOL-GLYCAN BIOSYNTHESIS CLASS F PROTEIN-RELATED"/>
    <property type="match status" value="1"/>
</dbReference>
<dbReference type="GO" id="GO:0016491">
    <property type="term" value="F:oxidoreductase activity"/>
    <property type="evidence" value="ECO:0007669"/>
    <property type="project" value="UniProtKB-KW"/>
</dbReference>
<protein>
    <recommendedName>
        <fullName evidence="4">NAD-dependent epimerase/dehydratase domain-containing protein</fullName>
    </recommendedName>
</protein>
<dbReference type="PANTHER" id="PTHR43157:SF31">
    <property type="entry name" value="PHOSPHATIDYLINOSITOL-GLYCAN BIOSYNTHESIS CLASS F PROTEIN"/>
    <property type="match status" value="1"/>
</dbReference>
<evidence type="ECO:0000256" key="1">
    <source>
        <dbReference type="ARBA" id="ARBA00023002"/>
    </source>
</evidence>
<gene>
    <name evidence="2" type="ORF">DILT_LOCUS3245</name>
</gene>
<dbReference type="OrthoDB" id="6237934at2759"/>
<evidence type="ECO:0008006" key="4">
    <source>
        <dbReference type="Google" id="ProtNLM"/>
    </source>
</evidence>
<accession>A0A3P6T188</accession>
<dbReference type="Proteomes" id="UP000281553">
    <property type="component" value="Unassembled WGS sequence"/>
</dbReference>
<keyword evidence="3" id="KW-1185">Reference proteome</keyword>
<dbReference type="Gene3D" id="3.40.50.720">
    <property type="entry name" value="NAD(P)-binding Rossmann-like Domain"/>
    <property type="match status" value="1"/>
</dbReference>
<proteinExistence type="predicted"/>
<evidence type="ECO:0000313" key="2">
    <source>
        <dbReference type="EMBL" id="VDK81536.1"/>
    </source>
</evidence>
<sequence>MELTMAIGHLAHYVLTDQLTPLLIKTKPGARVIIISSAEHYEGSFADGSLFVERGEFNSIKAFSKTKLANVMHGIILAKKFKNTSVIPVSLHPGYVLPQVGFMVPTLFGAFFKTRWEAAQTVMQAAMAKDLQPGGYYDDCKLLQPNAEALNETIVNTFQKETTTVINKILKKK</sequence>
<name>A0A3P6T188_DIBLA</name>
<dbReference type="InterPro" id="IPR036291">
    <property type="entry name" value="NAD(P)-bd_dom_sf"/>
</dbReference>
<reference evidence="2 3" key="1">
    <citation type="submission" date="2018-11" db="EMBL/GenBank/DDBJ databases">
        <authorList>
            <consortium name="Pathogen Informatics"/>
        </authorList>
    </citation>
    <scope>NUCLEOTIDE SEQUENCE [LARGE SCALE GENOMIC DNA]</scope>
</reference>
<dbReference type="EMBL" id="UYRU01043357">
    <property type="protein sequence ID" value="VDK81536.1"/>
    <property type="molecule type" value="Genomic_DNA"/>
</dbReference>
<organism evidence="2 3">
    <name type="scientific">Dibothriocephalus latus</name>
    <name type="common">Fish tapeworm</name>
    <name type="synonym">Diphyllobothrium latum</name>
    <dbReference type="NCBI Taxonomy" id="60516"/>
    <lineage>
        <taxon>Eukaryota</taxon>
        <taxon>Metazoa</taxon>
        <taxon>Spiralia</taxon>
        <taxon>Lophotrochozoa</taxon>
        <taxon>Platyhelminthes</taxon>
        <taxon>Cestoda</taxon>
        <taxon>Eucestoda</taxon>
        <taxon>Diphyllobothriidea</taxon>
        <taxon>Diphyllobothriidae</taxon>
        <taxon>Dibothriocephalus</taxon>
    </lineage>
</organism>
<dbReference type="SUPFAM" id="SSF51735">
    <property type="entry name" value="NAD(P)-binding Rossmann-fold domains"/>
    <property type="match status" value="1"/>
</dbReference>
<dbReference type="AlphaFoldDB" id="A0A3P6T188"/>